<dbReference type="PROSITE" id="PS51257">
    <property type="entry name" value="PROKAR_LIPOPROTEIN"/>
    <property type="match status" value="1"/>
</dbReference>
<evidence type="ECO:0000259" key="1">
    <source>
        <dbReference type="Pfam" id="PF09832"/>
    </source>
</evidence>
<protein>
    <submittedName>
        <fullName evidence="2">DUF2059 domain-containing protein</fullName>
    </submittedName>
</protein>
<proteinExistence type="predicted"/>
<dbReference type="Pfam" id="PF09832">
    <property type="entry name" value="DUF2059"/>
    <property type="match status" value="1"/>
</dbReference>
<reference evidence="2 3" key="1">
    <citation type="submission" date="2021-01" db="EMBL/GenBank/DDBJ databases">
        <title>Entomomonas sp. F2A isolated from a house cricket (Acheta domesticus).</title>
        <authorList>
            <person name="Spergser J."/>
            <person name="Busse H.-J."/>
        </authorList>
    </citation>
    <scope>NUCLEOTIDE SEQUENCE [LARGE SCALE GENOMIC DNA]</scope>
    <source>
        <strain evidence="2 3">F2A</strain>
    </source>
</reference>
<dbReference type="InterPro" id="IPR018637">
    <property type="entry name" value="DUF2059"/>
</dbReference>
<feature type="domain" description="DUF2059" evidence="1">
    <location>
        <begin position="107"/>
        <end position="164"/>
    </location>
</feature>
<dbReference type="Proteomes" id="UP000595278">
    <property type="component" value="Chromosome"/>
</dbReference>
<dbReference type="EMBL" id="CP067393">
    <property type="protein sequence ID" value="QQP87186.1"/>
    <property type="molecule type" value="Genomic_DNA"/>
</dbReference>
<sequence length="185" mass="20492">MISTLLRNVCVAGAIVLAAGCATESAKPKLTPAQQSIAAMSYDQKAAKFLEIIHADKLTTPAYMQVQTMLNQLFEVSKAPESKLSVLERYQGQANAVLDKAIGWDVIKPDVVKLYTTNFTDAELAQLIEFYESPTGQKMLKQLPVVTMQTEQLIHKKVMENAAPQINNIIESMAKELKVPLKRTR</sequence>
<accession>A0A974RYD5</accession>
<dbReference type="AlphaFoldDB" id="A0A974RYD5"/>
<organism evidence="2 3">
    <name type="scientific">Entomomonas asaccharolytica</name>
    <dbReference type="NCBI Taxonomy" id="2785331"/>
    <lineage>
        <taxon>Bacteria</taxon>
        <taxon>Pseudomonadati</taxon>
        <taxon>Pseudomonadota</taxon>
        <taxon>Gammaproteobacteria</taxon>
        <taxon>Pseudomonadales</taxon>
        <taxon>Pseudomonadaceae</taxon>
        <taxon>Entomomonas</taxon>
    </lineage>
</organism>
<evidence type="ECO:0000313" key="2">
    <source>
        <dbReference type="EMBL" id="QQP87186.1"/>
    </source>
</evidence>
<keyword evidence="3" id="KW-1185">Reference proteome</keyword>
<gene>
    <name evidence="2" type="ORF">JHT90_10215</name>
</gene>
<name>A0A974RYD5_9GAMM</name>
<dbReference type="KEGG" id="eaz:JHT90_10215"/>
<evidence type="ECO:0000313" key="3">
    <source>
        <dbReference type="Proteomes" id="UP000595278"/>
    </source>
</evidence>